<evidence type="ECO:0000313" key="2">
    <source>
        <dbReference type="Proteomes" id="UP000240988"/>
    </source>
</evidence>
<feature type="non-terminal residue" evidence="1">
    <location>
        <position position="1"/>
    </location>
</feature>
<dbReference type="AlphaFoldDB" id="A0A2U3NNK0"/>
<dbReference type="Proteomes" id="UP000240988">
    <property type="component" value="Unassembled WGS sequence"/>
</dbReference>
<reference evidence="1 2" key="1">
    <citation type="submission" date="2017-01" db="EMBL/GenBank/DDBJ databases">
        <authorList>
            <consortium name="Urmite Genomes"/>
        </authorList>
    </citation>
    <scope>NUCLEOTIDE SEQUENCE [LARGE SCALE GENOMIC DNA]</scope>
    <source>
        <strain evidence="1 2">AB57</strain>
    </source>
</reference>
<dbReference type="EMBL" id="FUFA01000002">
    <property type="protein sequence ID" value="SPM33100.1"/>
    <property type="molecule type" value="Genomic_DNA"/>
</dbReference>
<dbReference type="STRING" id="1841860.GCA_900157375_00905"/>
<keyword evidence="2" id="KW-1185">Reference proteome</keyword>
<sequence>VASEIPVALISGGFGLALGWLTPLAKWKVADEPGLKRQERVQRIANWRQNIRDLRLAETHTLALIRENAGPAAAWPEVNPREHEWYRDLKSDLSDNQVRSIEYWRRKPIATREGKIPTILEQEVRRIEREWHLR</sequence>
<protein>
    <submittedName>
        <fullName evidence="1">Mycobacterium rhizamassiliense ORFan</fullName>
    </submittedName>
</protein>
<name>A0A2U3NNK0_9MYCO</name>
<evidence type="ECO:0000313" key="1">
    <source>
        <dbReference type="EMBL" id="SPM33100.1"/>
    </source>
</evidence>
<gene>
    <name evidence="1" type="ORF">MRAB57_903</name>
</gene>
<organism evidence="1 2">
    <name type="scientific">Mycobacterium rhizamassiliense</name>
    <dbReference type="NCBI Taxonomy" id="1841860"/>
    <lineage>
        <taxon>Bacteria</taxon>
        <taxon>Bacillati</taxon>
        <taxon>Actinomycetota</taxon>
        <taxon>Actinomycetes</taxon>
        <taxon>Mycobacteriales</taxon>
        <taxon>Mycobacteriaceae</taxon>
        <taxon>Mycobacterium</taxon>
    </lineage>
</organism>
<accession>A0A2U3NNK0</accession>
<proteinExistence type="predicted"/>